<dbReference type="PANTHER" id="PTHR13228">
    <property type="entry name" value="CONSERVED OLIGOMERIC GOLGI COMPLEX COMPONENT 5"/>
    <property type="match status" value="1"/>
</dbReference>
<dbReference type="InterPro" id="IPR027417">
    <property type="entry name" value="P-loop_NTPase"/>
</dbReference>
<evidence type="ECO:0000256" key="3">
    <source>
        <dbReference type="ARBA" id="ARBA00023034"/>
    </source>
</evidence>
<organism evidence="8 9">
    <name type="scientific">Solanum tuberosum</name>
    <name type="common">Potato</name>
    <dbReference type="NCBI Taxonomy" id="4113"/>
    <lineage>
        <taxon>Eukaryota</taxon>
        <taxon>Viridiplantae</taxon>
        <taxon>Streptophyta</taxon>
        <taxon>Embryophyta</taxon>
        <taxon>Tracheophyta</taxon>
        <taxon>Spermatophyta</taxon>
        <taxon>Magnoliopsida</taxon>
        <taxon>eudicotyledons</taxon>
        <taxon>Gunneridae</taxon>
        <taxon>Pentapetalae</taxon>
        <taxon>asterids</taxon>
        <taxon>lamiids</taxon>
        <taxon>Solanales</taxon>
        <taxon>Solanaceae</taxon>
        <taxon>Solanoideae</taxon>
        <taxon>Solaneae</taxon>
        <taxon>Solanum</taxon>
    </lineage>
</organism>
<comment type="subcellular location">
    <subcellularLocation>
        <location evidence="1">Golgi apparatus membrane</location>
        <topology evidence="1">Peripheral membrane protein</topology>
    </subcellularLocation>
</comment>
<keyword evidence="9" id="KW-1185">Reference proteome</keyword>
<dbReference type="Gramene" id="PGSC0003DMT400054719">
    <property type="protein sequence ID" value="PGSC0003DMT400054719"/>
    <property type="gene ID" value="PGSC0003DMG400021243"/>
</dbReference>
<feature type="region of interest" description="Disordered" evidence="5">
    <location>
        <begin position="1"/>
        <end position="55"/>
    </location>
</feature>
<dbReference type="eggNOG" id="KOG2211">
    <property type="taxonomic scope" value="Eukaryota"/>
</dbReference>
<dbReference type="Pfam" id="PF20649">
    <property type="entry name" value="COG5_C"/>
    <property type="match status" value="1"/>
</dbReference>
<dbReference type="STRING" id="4113.M1BWS1"/>
<dbReference type="OrthoDB" id="18786at2759"/>
<evidence type="ECO:0000256" key="5">
    <source>
        <dbReference type="SAM" id="MobiDB-lite"/>
    </source>
</evidence>
<evidence type="ECO:0000256" key="2">
    <source>
        <dbReference type="ARBA" id="ARBA00020974"/>
    </source>
</evidence>
<dbReference type="GO" id="GO:0017119">
    <property type="term" value="C:Golgi transport complex"/>
    <property type="evidence" value="ECO:0000318"/>
    <property type="project" value="GO_Central"/>
</dbReference>
<dbReference type="OMA" id="MMVEYFE"/>
<dbReference type="SMR" id="M1BWS1"/>
<dbReference type="KEGG" id="sot:102600086"/>
<dbReference type="InParanoid" id="M1BWS1"/>
<reference evidence="8" key="2">
    <citation type="submission" date="2015-06" db="UniProtKB">
        <authorList>
            <consortium name="EnsemblPlants"/>
        </authorList>
    </citation>
    <scope>IDENTIFICATION</scope>
    <source>
        <strain evidence="8">DM1-3 516 R44</strain>
    </source>
</reference>
<evidence type="ECO:0000313" key="9">
    <source>
        <dbReference type="Proteomes" id="UP000011115"/>
    </source>
</evidence>
<sequence length="845" mass="93241">MASPTIQRSTHLSSTPTSSSSPLQRLSTFKDRSINPTPTATVTPTPTSGLTPFTPASSPLDSFTSDPIFSSFLSSDFDSTRFSSAALSSGSTASRIEKLQEGLRLLDHQLRHEVLTRHHDLLNQLTSLRAAESALSTLRSSVSSLQSSLRRVRSELSDPHQVIEAKTLQLSNLHSATELLQSTIRTIRLSKKLRDLMDSTQDQEKLDLSKAAQLHFEILSLYNEYHLAGIDVVDLELKWVLEIGQKLRAEGMKVLEKGLEGLNQAEVGAGLQVFYNMGELRGTVDGLVSKYKAMGVKSITTALDMKAISVGGGFGPGGVQRSGTPQFGGSAKAKDALWQRMSGCMDQLHSIVVAVWHLQRVLSKKRDPFTHVLLLDEVMQEGDPILTDRVWEALGKSFANQMKSTFSTSSFVKEIFTLGYPKLFSMLENLLERISRDTDVKGVPPALSSEAKDQMLSSIEIFQTAFLTLCLSRLSELVNTVFPVSSRGTVPSKDHIARIISRIQEEIEAVQMDARLTLLVLREINKVLLLLSERTEYQISAGPEARQITGPATPAQVKNFALCQHLQEIHTRISSMVSGLPSIATDILSPALGSIYGVAGDSVTPLFQSMLDRLESCILQIHDQNFGSLGMDAAMDNNASPYMEELQKSILHFRSEFLSRLLPSSSNSLTTGSETICTTLVRSMASRVLIFFIRHASLVRPLSESGKLRLARDMAELELAVGQNLFPVEQLGAPYRALRAFRPVIFLETSQLASSPLRQDLPPSVILHHLYSRGPEELQSPLQRNRLTPMQYSLWMDSQGEDQIWKGIKATLDDYAAKVRSRGDKEFSPVYPLMIEIGSSLSGNR</sequence>
<dbReference type="GO" id="GO:0006891">
    <property type="term" value="P:intra-Golgi vesicle-mediated transport"/>
    <property type="evidence" value="ECO:0000318"/>
    <property type="project" value="GO_Central"/>
</dbReference>
<name>M1BWS1_SOLTU</name>
<proteinExistence type="predicted"/>
<feature type="domain" description="Conserved oligomeric Golgi complex subunit 5 N-terminal" evidence="6">
    <location>
        <begin position="70"/>
        <end position="193"/>
    </location>
</feature>
<dbReference type="Proteomes" id="UP000011115">
    <property type="component" value="Unassembled WGS sequence"/>
</dbReference>
<keyword evidence="4" id="KW-0472">Membrane</keyword>
<dbReference type="HOGENOM" id="CLU_009839_1_1_1"/>
<accession>M1BWS1</accession>
<dbReference type="EnsemblPlants" id="PGSC0003DMT400054719">
    <property type="protein sequence ID" value="PGSC0003DMT400054719"/>
    <property type="gene ID" value="PGSC0003DMG400021243"/>
</dbReference>
<dbReference type="GeneID" id="102600086"/>
<dbReference type="InterPro" id="IPR019465">
    <property type="entry name" value="Cog5"/>
</dbReference>
<dbReference type="GO" id="GO:0000139">
    <property type="term" value="C:Golgi membrane"/>
    <property type="evidence" value="ECO:0007669"/>
    <property type="project" value="UniProtKB-SubCell"/>
</dbReference>
<dbReference type="PaxDb" id="4113-PGSC0003DMT400054719"/>
<evidence type="ECO:0000313" key="8">
    <source>
        <dbReference type="EnsemblPlants" id="PGSC0003DMT400054719"/>
    </source>
</evidence>
<keyword evidence="3" id="KW-0333">Golgi apparatus</keyword>
<dbReference type="InterPro" id="IPR049176">
    <property type="entry name" value="COG5_N"/>
</dbReference>
<dbReference type="FunCoup" id="M1BWS1">
    <property type="interactions" value="2555"/>
</dbReference>
<dbReference type="GO" id="GO:0042803">
    <property type="term" value="F:protein homodimerization activity"/>
    <property type="evidence" value="ECO:0007669"/>
    <property type="project" value="EnsemblPlants"/>
</dbReference>
<evidence type="ECO:0000256" key="4">
    <source>
        <dbReference type="ARBA" id="ARBA00023136"/>
    </source>
</evidence>
<dbReference type="InterPro" id="IPR048485">
    <property type="entry name" value="COG5_helical"/>
</dbReference>
<reference evidence="9" key="1">
    <citation type="journal article" date="2011" name="Nature">
        <title>Genome sequence and analysis of the tuber crop potato.</title>
        <authorList>
            <consortium name="The Potato Genome Sequencing Consortium"/>
        </authorList>
    </citation>
    <scope>NUCLEOTIDE SEQUENCE [LARGE SCALE GENOMIC DNA]</scope>
    <source>
        <strain evidence="9">cv. DM1-3 516 R44</strain>
    </source>
</reference>
<feature type="domain" description="Conserved oligomeric Golgi complex subunit 5 helical" evidence="7">
    <location>
        <begin position="227"/>
        <end position="430"/>
    </location>
</feature>
<evidence type="ECO:0000259" key="6">
    <source>
        <dbReference type="Pfam" id="PF10392"/>
    </source>
</evidence>
<evidence type="ECO:0000259" key="7">
    <source>
        <dbReference type="Pfam" id="PF20649"/>
    </source>
</evidence>
<protein>
    <recommendedName>
        <fullName evidence="2">Conserved oligomeric Golgi complex subunit 5</fullName>
    </recommendedName>
</protein>
<dbReference type="Gene3D" id="3.40.50.300">
    <property type="entry name" value="P-loop containing nucleotide triphosphate hydrolases"/>
    <property type="match status" value="1"/>
</dbReference>
<dbReference type="RefSeq" id="XP_006360007.1">
    <property type="nucleotide sequence ID" value="XM_006359945.2"/>
</dbReference>
<feature type="compositionally biased region" description="Low complexity" evidence="5">
    <location>
        <begin position="36"/>
        <end position="52"/>
    </location>
</feature>
<dbReference type="Pfam" id="PF10392">
    <property type="entry name" value="COG5_N"/>
    <property type="match status" value="1"/>
</dbReference>
<gene>
    <name evidence="8" type="primary">LOC102600086</name>
</gene>
<dbReference type="PANTHER" id="PTHR13228:SF3">
    <property type="entry name" value="CONSERVED OLIGOMERIC GOLGI COMPLEX SUBUNIT 5"/>
    <property type="match status" value="1"/>
</dbReference>
<feature type="compositionally biased region" description="Low complexity" evidence="5">
    <location>
        <begin position="8"/>
        <end position="27"/>
    </location>
</feature>
<dbReference type="AlphaFoldDB" id="M1BWS1"/>
<evidence type="ECO:0000256" key="1">
    <source>
        <dbReference type="ARBA" id="ARBA00004395"/>
    </source>
</evidence>